<dbReference type="Proteomes" id="UP001597118">
    <property type="component" value="Unassembled WGS sequence"/>
</dbReference>
<dbReference type="Pfam" id="PF18911">
    <property type="entry name" value="PKD_4"/>
    <property type="match status" value="1"/>
</dbReference>
<dbReference type="RefSeq" id="WP_379662141.1">
    <property type="nucleotide sequence ID" value="NZ_JBHUDG010000009.1"/>
</dbReference>
<feature type="chain" id="PRO_5047069555" evidence="1">
    <location>
        <begin position="23"/>
        <end position="286"/>
    </location>
</feature>
<evidence type="ECO:0000259" key="2">
    <source>
        <dbReference type="PROSITE" id="PS50093"/>
    </source>
</evidence>
<gene>
    <name evidence="3" type="ORF">ACFSAH_07730</name>
</gene>
<evidence type="ECO:0000313" key="3">
    <source>
        <dbReference type="EMBL" id="MFD1629760.1"/>
    </source>
</evidence>
<dbReference type="SUPFAM" id="SSF49299">
    <property type="entry name" value="PKD domain"/>
    <property type="match status" value="1"/>
</dbReference>
<dbReference type="InterPro" id="IPR013783">
    <property type="entry name" value="Ig-like_fold"/>
</dbReference>
<name>A0ABW4IAG8_9SPHI</name>
<keyword evidence="1" id="KW-0732">Signal</keyword>
<evidence type="ECO:0000313" key="4">
    <source>
        <dbReference type="Proteomes" id="UP001597118"/>
    </source>
</evidence>
<dbReference type="InterPro" id="IPR035986">
    <property type="entry name" value="PKD_dom_sf"/>
</dbReference>
<comment type="caution">
    <text evidence="3">The sequence shown here is derived from an EMBL/GenBank/DDBJ whole genome shotgun (WGS) entry which is preliminary data.</text>
</comment>
<organism evidence="3 4">
    <name type="scientific">Pseudopedobacter beijingensis</name>
    <dbReference type="NCBI Taxonomy" id="1207056"/>
    <lineage>
        <taxon>Bacteria</taxon>
        <taxon>Pseudomonadati</taxon>
        <taxon>Bacteroidota</taxon>
        <taxon>Sphingobacteriia</taxon>
        <taxon>Sphingobacteriales</taxon>
        <taxon>Sphingobacteriaceae</taxon>
        <taxon>Pseudopedobacter</taxon>
    </lineage>
</organism>
<protein>
    <submittedName>
        <fullName evidence="3">PKD domain-containing protein</fullName>
    </submittedName>
</protein>
<dbReference type="SUPFAM" id="SSF49344">
    <property type="entry name" value="CBD9-like"/>
    <property type="match status" value="1"/>
</dbReference>
<dbReference type="InterPro" id="IPR022409">
    <property type="entry name" value="PKD/Chitinase_dom"/>
</dbReference>
<accession>A0ABW4IAG8</accession>
<keyword evidence="4" id="KW-1185">Reference proteome</keyword>
<dbReference type="EMBL" id="JBHUDG010000009">
    <property type="protein sequence ID" value="MFD1629760.1"/>
    <property type="molecule type" value="Genomic_DNA"/>
</dbReference>
<reference evidence="4" key="1">
    <citation type="journal article" date="2019" name="Int. J. Syst. Evol. Microbiol.">
        <title>The Global Catalogue of Microorganisms (GCM) 10K type strain sequencing project: providing services to taxonomists for standard genome sequencing and annotation.</title>
        <authorList>
            <consortium name="The Broad Institute Genomics Platform"/>
            <consortium name="The Broad Institute Genome Sequencing Center for Infectious Disease"/>
            <person name="Wu L."/>
            <person name="Ma J."/>
        </authorList>
    </citation>
    <scope>NUCLEOTIDE SEQUENCE [LARGE SCALE GENOMIC DNA]</scope>
    <source>
        <strain evidence="4">CCUG 53762</strain>
    </source>
</reference>
<evidence type="ECO:0000256" key="1">
    <source>
        <dbReference type="SAM" id="SignalP"/>
    </source>
</evidence>
<sequence>MKNIKRISSIFLLAVLSLLSNACKKNETTRLIDLLYDLDVEGNDVKFNLVTESVTDYRWDFGDGQTSNEANPTHTYPGKGKYVATLYAKVNGQAAESSAVIRIAKSSPIKIGDNSLADWDNITNNVITSGPGGGVVKKAKFDYDGNNIYIYMELESKKSNGDIFDFYIDSDNNTSTGLLGGFPDGGFDVLLEGALLTEGLDVFYHKGEQTSFSFDQQSISDFYQVGTIVQDGNILKFEMKLVRTKLKWLTGTGAKFGIMVTKNDWSQTIGFAPDENASAFFLDMDE</sequence>
<dbReference type="InterPro" id="IPR000601">
    <property type="entry name" value="PKD_dom"/>
</dbReference>
<feature type="signal peptide" evidence="1">
    <location>
        <begin position="1"/>
        <end position="22"/>
    </location>
</feature>
<dbReference type="SMART" id="SM00089">
    <property type="entry name" value="PKD"/>
    <property type="match status" value="1"/>
</dbReference>
<feature type="domain" description="PKD" evidence="2">
    <location>
        <begin position="57"/>
        <end position="88"/>
    </location>
</feature>
<dbReference type="CDD" id="cd00146">
    <property type="entry name" value="PKD"/>
    <property type="match status" value="1"/>
</dbReference>
<dbReference type="PROSITE" id="PS50093">
    <property type="entry name" value="PKD"/>
    <property type="match status" value="1"/>
</dbReference>
<dbReference type="Gene3D" id="2.60.40.10">
    <property type="entry name" value="Immunoglobulins"/>
    <property type="match status" value="1"/>
</dbReference>
<proteinExistence type="predicted"/>